<organism evidence="3 4">
    <name type="scientific">Rhizobium jaguaris</name>
    <dbReference type="NCBI Taxonomy" id="1312183"/>
    <lineage>
        <taxon>Bacteria</taxon>
        <taxon>Pseudomonadati</taxon>
        <taxon>Pseudomonadota</taxon>
        <taxon>Alphaproteobacteria</taxon>
        <taxon>Hyphomicrobiales</taxon>
        <taxon>Rhizobiaceae</taxon>
        <taxon>Rhizobium/Agrobacterium group</taxon>
        <taxon>Rhizobium</taxon>
    </lineage>
</organism>
<gene>
    <name evidence="3" type="ORF">CCGE525_20440</name>
</gene>
<keyword evidence="2" id="KW-0812">Transmembrane</keyword>
<feature type="compositionally biased region" description="Polar residues" evidence="1">
    <location>
        <begin position="302"/>
        <end position="316"/>
    </location>
</feature>
<dbReference type="KEGG" id="rjg:CCGE525_20440"/>
<keyword evidence="4" id="KW-1185">Reference proteome</keyword>
<accession>A0A387G0A8</accession>
<reference evidence="3 4" key="1">
    <citation type="submission" date="2018-10" db="EMBL/GenBank/DDBJ databases">
        <title>Rhizobium etli, R. leguminosarum and a new Rhizobium genospecies from Phaseolus dumosus.</title>
        <authorList>
            <person name="Ramirez-Puebla S.T."/>
            <person name="Rogel-Hernandez M.A."/>
            <person name="Guerrero G."/>
            <person name="Ormeno-Orrillo E."/>
            <person name="Martinez-Romero J.C."/>
            <person name="Negrete-Yankelevich S."/>
            <person name="Martinez-Romero E."/>
        </authorList>
    </citation>
    <scope>NUCLEOTIDE SEQUENCE [LARGE SCALE GENOMIC DNA]</scope>
    <source>
        <strain evidence="3 4">CCGE525</strain>
    </source>
</reference>
<proteinExistence type="predicted"/>
<dbReference type="Proteomes" id="UP000282195">
    <property type="component" value="Chromosome"/>
</dbReference>
<feature type="region of interest" description="Disordered" evidence="1">
    <location>
        <begin position="290"/>
        <end position="324"/>
    </location>
</feature>
<dbReference type="OrthoDB" id="8300246at2"/>
<feature type="transmembrane region" description="Helical" evidence="2">
    <location>
        <begin position="25"/>
        <end position="44"/>
    </location>
</feature>
<evidence type="ECO:0000256" key="1">
    <source>
        <dbReference type="SAM" id="MobiDB-lite"/>
    </source>
</evidence>
<evidence type="ECO:0000313" key="3">
    <source>
        <dbReference type="EMBL" id="AYG60916.1"/>
    </source>
</evidence>
<evidence type="ECO:0000256" key="2">
    <source>
        <dbReference type="SAM" id="Phobius"/>
    </source>
</evidence>
<name>A0A387G0A8_9HYPH</name>
<keyword evidence="2" id="KW-1133">Transmembrane helix</keyword>
<dbReference type="AlphaFoldDB" id="A0A387G0A8"/>
<keyword evidence="2" id="KW-0472">Membrane</keyword>
<sequence>MRRRGLVALMATVWERIKQFTVNRIVWRSLLAICCIALFILFVVRPWEDDTSDIESNVALAWNKAIDRLGMEPLYPPQEDFFVGDIYIVATRSKEAPVPDYPSEVFEGKGFKIGHLDLRAKINGRDQTPRFAVTKLVATGNADSDQSNVEISSSPDANLVSLSEISFPGVSIRRRLNSGTSYNLFALGRDTSMVEDITISKAETYSVPVLDALSALGQYCTDEATEKLCGDRYARKIFEFVFGRDINAKYQEKFIFNLNIKLISQVYLTRQIDVATGAADDVRYSISNATPHKKAAKDSGEDQSATNDTSAKSDSISDVGKDPPPIPLPLEFIRYAAQNGASIANRQTFAKPLAFGFRSVSFAIDPTP</sequence>
<protein>
    <submittedName>
        <fullName evidence="3">Uncharacterized protein</fullName>
    </submittedName>
</protein>
<dbReference type="EMBL" id="CP032694">
    <property type="protein sequence ID" value="AYG60916.1"/>
    <property type="molecule type" value="Genomic_DNA"/>
</dbReference>
<evidence type="ECO:0000313" key="4">
    <source>
        <dbReference type="Proteomes" id="UP000282195"/>
    </source>
</evidence>